<evidence type="ECO:0000313" key="1">
    <source>
        <dbReference type="EMBL" id="CAB4162110.1"/>
    </source>
</evidence>
<evidence type="ECO:0008006" key="2">
    <source>
        <dbReference type="Google" id="ProtNLM"/>
    </source>
</evidence>
<sequence length="162" mass="19027">MRNSYPHKLCTDVSKVWDTPKSTLMLYRYLTNGLRSMLVGEPLRRIARKRCLVLLAVLFVFSNTTNAIAVSTNRDKENYKLYAHIKLLNAKEYRCLEILWTHESKWDPRANNPKSSAYGIPQLLKLKEHDPYKQIDLGLKYIEHRHKTPCKALAYHKLKGHY</sequence>
<reference evidence="1" key="1">
    <citation type="submission" date="2020-04" db="EMBL/GenBank/DDBJ databases">
        <authorList>
            <person name="Chiriac C."/>
            <person name="Salcher M."/>
            <person name="Ghai R."/>
            <person name="Kavagutti S V."/>
        </authorList>
    </citation>
    <scope>NUCLEOTIDE SEQUENCE</scope>
</reference>
<gene>
    <name evidence="1" type="ORF">UFOVP793_18</name>
</gene>
<accession>A0A6J5NQR3</accession>
<protein>
    <recommendedName>
        <fullName evidence="2">LT_GEWL domain containing protein</fullName>
    </recommendedName>
</protein>
<dbReference type="EMBL" id="LR796732">
    <property type="protein sequence ID" value="CAB4162110.1"/>
    <property type="molecule type" value="Genomic_DNA"/>
</dbReference>
<name>A0A6J5NQR3_9CAUD</name>
<organism evidence="1">
    <name type="scientific">uncultured Caudovirales phage</name>
    <dbReference type="NCBI Taxonomy" id="2100421"/>
    <lineage>
        <taxon>Viruses</taxon>
        <taxon>Duplodnaviria</taxon>
        <taxon>Heunggongvirae</taxon>
        <taxon>Uroviricota</taxon>
        <taxon>Caudoviricetes</taxon>
        <taxon>Peduoviridae</taxon>
        <taxon>Maltschvirus</taxon>
        <taxon>Maltschvirus maltsch</taxon>
    </lineage>
</organism>
<proteinExistence type="predicted"/>